<evidence type="ECO:0000313" key="1">
    <source>
        <dbReference type="EMBL" id="KAF3595604.1"/>
    </source>
</evidence>
<accession>A0ABQ7EF58</accession>
<keyword evidence="2" id="KW-1185">Reference proteome</keyword>
<name>A0ABQ7EF58_BRACR</name>
<gene>
    <name evidence="1" type="ORF">DY000_02024832</name>
</gene>
<comment type="caution">
    <text evidence="1">The sequence shown here is derived from an EMBL/GenBank/DDBJ whole genome shotgun (WGS) entry which is preliminary data.</text>
</comment>
<proteinExistence type="predicted"/>
<organism evidence="1 2">
    <name type="scientific">Brassica cretica</name>
    <name type="common">Mustard</name>
    <dbReference type="NCBI Taxonomy" id="69181"/>
    <lineage>
        <taxon>Eukaryota</taxon>
        <taxon>Viridiplantae</taxon>
        <taxon>Streptophyta</taxon>
        <taxon>Embryophyta</taxon>
        <taxon>Tracheophyta</taxon>
        <taxon>Spermatophyta</taxon>
        <taxon>Magnoliopsida</taxon>
        <taxon>eudicotyledons</taxon>
        <taxon>Gunneridae</taxon>
        <taxon>Pentapetalae</taxon>
        <taxon>rosids</taxon>
        <taxon>malvids</taxon>
        <taxon>Brassicales</taxon>
        <taxon>Brassicaceae</taxon>
        <taxon>Brassiceae</taxon>
        <taxon>Brassica</taxon>
    </lineage>
</organism>
<evidence type="ECO:0000313" key="2">
    <source>
        <dbReference type="Proteomes" id="UP000266723"/>
    </source>
</evidence>
<dbReference type="EMBL" id="QGKV02000299">
    <property type="protein sequence ID" value="KAF3595604.1"/>
    <property type="molecule type" value="Genomic_DNA"/>
</dbReference>
<sequence length="141" mass="14929">MLRSVYLKKLTDYPTSRIYSTTGRNIGYDNQIGWEDARNVLDEMLMIHISSPKLLLLLLLSGLSLNGDGPVGDTWKSLYIGDGGGEASVEVATSSAKYSACLVSAAAISVTWSFEDDACAAGMKNFVFAGIVGLADCAGGH</sequence>
<dbReference type="Proteomes" id="UP000266723">
    <property type="component" value="Unassembled WGS sequence"/>
</dbReference>
<protein>
    <submittedName>
        <fullName evidence="1">Uncharacterized protein</fullName>
    </submittedName>
</protein>
<reference evidence="1 2" key="1">
    <citation type="journal article" date="2020" name="BMC Genomics">
        <title>Intraspecific diversification of the crop wild relative Brassica cretica Lam. using demographic model selection.</title>
        <authorList>
            <person name="Kioukis A."/>
            <person name="Michalopoulou V.A."/>
            <person name="Briers L."/>
            <person name="Pirintsos S."/>
            <person name="Studholme D.J."/>
            <person name="Pavlidis P."/>
            <person name="Sarris P.F."/>
        </authorList>
    </citation>
    <scope>NUCLEOTIDE SEQUENCE [LARGE SCALE GENOMIC DNA]</scope>
    <source>
        <strain evidence="2">cv. PFS-1207/04</strain>
    </source>
</reference>